<evidence type="ECO:0000256" key="3">
    <source>
        <dbReference type="ARBA" id="ARBA00015972"/>
    </source>
</evidence>
<dbReference type="InterPro" id="IPR036643">
    <property type="entry name" value="RNApol_insert_sf"/>
</dbReference>
<dbReference type="GO" id="GO:0006351">
    <property type="term" value="P:DNA-templated transcription"/>
    <property type="evidence" value="ECO:0007669"/>
    <property type="project" value="UniProtKB-UniRule"/>
</dbReference>
<reference evidence="13" key="1">
    <citation type="journal article" date="2020" name="mSystems">
        <title>Genome- and Community-Level Interaction Insights into Carbon Utilization and Element Cycling Functions of Hydrothermarchaeota in Hydrothermal Sediment.</title>
        <authorList>
            <person name="Zhou Z."/>
            <person name="Liu Y."/>
            <person name="Xu W."/>
            <person name="Pan J."/>
            <person name="Luo Z.H."/>
            <person name="Li M."/>
        </authorList>
    </citation>
    <scope>NUCLEOTIDE SEQUENCE [LARGE SCALE GENOMIC DNA]</scope>
    <source>
        <strain evidence="13">SpSt-774</strain>
    </source>
</reference>
<proteinExistence type="inferred from homology"/>
<evidence type="ECO:0000256" key="1">
    <source>
        <dbReference type="ARBA" id="ARBA00007123"/>
    </source>
</evidence>
<dbReference type="NCBIfam" id="NF003513">
    <property type="entry name" value="PRK05182.1-2"/>
    <property type="match status" value="1"/>
</dbReference>
<dbReference type="EC" id="2.7.7.6" evidence="2 11"/>
<organism evidence="13">
    <name type="scientific">candidate division WOR-3 bacterium</name>
    <dbReference type="NCBI Taxonomy" id="2052148"/>
    <lineage>
        <taxon>Bacteria</taxon>
        <taxon>Bacteria division WOR-3</taxon>
    </lineage>
</organism>
<evidence type="ECO:0000256" key="5">
    <source>
        <dbReference type="ARBA" id="ARBA00022679"/>
    </source>
</evidence>
<dbReference type="SMART" id="SM00662">
    <property type="entry name" value="RPOLD"/>
    <property type="match status" value="1"/>
</dbReference>
<dbReference type="FunFam" id="2.170.120.12:FF:000001">
    <property type="entry name" value="DNA-directed RNA polymerase subunit alpha"/>
    <property type="match status" value="1"/>
</dbReference>
<keyword evidence="7 11" id="KW-0804">Transcription</keyword>
<comment type="subunit">
    <text evidence="11">Homodimer. The RNAP catalytic core consists of 2 alpha, 1 beta, 1 beta' and 1 omega subunit. When a sigma factor is associated with the core the holoenzyme is formed, which can initiate transcription.</text>
</comment>
<dbReference type="Pfam" id="PF01193">
    <property type="entry name" value="RNA_pol_L"/>
    <property type="match status" value="1"/>
</dbReference>
<gene>
    <name evidence="11" type="primary">rpoA</name>
    <name evidence="13" type="ORF">ENV60_05690</name>
</gene>
<evidence type="ECO:0000256" key="8">
    <source>
        <dbReference type="ARBA" id="ARBA00032524"/>
    </source>
</evidence>
<dbReference type="InterPro" id="IPR011773">
    <property type="entry name" value="DNA-dir_RpoA"/>
</dbReference>
<evidence type="ECO:0000256" key="2">
    <source>
        <dbReference type="ARBA" id="ARBA00012418"/>
    </source>
</evidence>
<evidence type="ECO:0000256" key="10">
    <source>
        <dbReference type="ARBA" id="ARBA00048552"/>
    </source>
</evidence>
<evidence type="ECO:0000256" key="11">
    <source>
        <dbReference type="HAMAP-Rule" id="MF_00059"/>
    </source>
</evidence>
<dbReference type="Pfam" id="PF01000">
    <property type="entry name" value="RNA_pol_A_bac"/>
    <property type="match status" value="1"/>
</dbReference>
<accession>A0A7C4XFB0</accession>
<dbReference type="SUPFAM" id="SSF56553">
    <property type="entry name" value="Insert subdomain of RNA polymerase alpha subunit"/>
    <property type="match status" value="1"/>
</dbReference>
<sequence length="351" mass="39548">MVIPKGIEIDKESTNDRFGKFIISPLERGFGVTIGNAMRRMLLSSIQGSAITNVRISDVSQEFSTIPGVEEDVVKIILNLKKLRVRLLSDTPETLILRVKGKKEYFAGDIEKNPLVVIANPTQKILTVNDSKVNLTIEMKVESGRGYVPAEMLKKEGVPVGTIFVDALFSPVLSVNFNVQNVRVGTKTDYDHLVLEVKTDGTVTPIEAVVEAASLLRHHLSFFTDLGKPIFMLEDPIRKTVDELRESLNKKGLQLLIEPLFTSKEQLDAEHRRIREILKRSIDELEISVRTSNCLKGKNILTIGDLVRKSGRELLTYENFGRKSLKELEKILHSMGLHLEMEVDKYLKEDV</sequence>
<keyword evidence="6 11" id="KW-0548">Nucleotidyltransferase</keyword>
<evidence type="ECO:0000259" key="12">
    <source>
        <dbReference type="SMART" id="SM00662"/>
    </source>
</evidence>
<comment type="caution">
    <text evidence="13">The sequence shown here is derived from an EMBL/GenBank/DDBJ whole genome shotgun (WGS) entry which is preliminary data.</text>
</comment>
<comment type="function">
    <text evidence="11">DNA-dependent RNA polymerase catalyzes the transcription of DNA into RNA using the four ribonucleoside triphosphates as substrates.</text>
</comment>
<dbReference type="Pfam" id="PF03118">
    <property type="entry name" value="RNA_pol_A_CTD"/>
    <property type="match status" value="1"/>
</dbReference>
<comment type="similarity">
    <text evidence="1 11">Belongs to the RNA polymerase alpha chain family.</text>
</comment>
<feature type="region of interest" description="Alpha C-terminal domain (alpha-CTD)" evidence="11">
    <location>
        <begin position="274"/>
        <end position="351"/>
    </location>
</feature>
<comment type="domain">
    <text evidence="11">The N-terminal domain is essential for RNAP assembly and basal transcription, whereas the C-terminal domain is involved in interaction with transcriptional regulators and with upstream promoter elements.</text>
</comment>
<evidence type="ECO:0000256" key="7">
    <source>
        <dbReference type="ARBA" id="ARBA00023163"/>
    </source>
</evidence>
<evidence type="ECO:0000256" key="4">
    <source>
        <dbReference type="ARBA" id="ARBA00022478"/>
    </source>
</evidence>
<feature type="domain" description="DNA-directed RNA polymerase RpoA/D/Rpb3-type" evidence="12">
    <location>
        <begin position="18"/>
        <end position="226"/>
    </location>
</feature>
<dbReference type="GO" id="GO:0003899">
    <property type="term" value="F:DNA-directed RNA polymerase activity"/>
    <property type="evidence" value="ECO:0007669"/>
    <property type="project" value="UniProtKB-UniRule"/>
</dbReference>
<evidence type="ECO:0000256" key="9">
    <source>
        <dbReference type="ARBA" id="ARBA00033070"/>
    </source>
</evidence>
<name>A0A7C4XFB0_UNCW3</name>
<dbReference type="Gene3D" id="2.170.120.12">
    <property type="entry name" value="DNA-directed RNA polymerase, insert domain"/>
    <property type="match status" value="1"/>
</dbReference>
<dbReference type="NCBIfam" id="NF003519">
    <property type="entry name" value="PRK05182.2-5"/>
    <property type="match status" value="1"/>
</dbReference>
<dbReference type="GO" id="GO:0003677">
    <property type="term" value="F:DNA binding"/>
    <property type="evidence" value="ECO:0007669"/>
    <property type="project" value="UniProtKB-UniRule"/>
</dbReference>
<dbReference type="GO" id="GO:0046983">
    <property type="term" value="F:protein dimerization activity"/>
    <property type="evidence" value="ECO:0007669"/>
    <property type="project" value="InterPro"/>
</dbReference>
<dbReference type="AlphaFoldDB" id="A0A7C4XFB0"/>
<protein>
    <recommendedName>
        <fullName evidence="3 11">DNA-directed RNA polymerase subunit alpha</fullName>
        <shortName evidence="11">RNAP subunit alpha</shortName>
        <ecNumber evidence="2 11">2.7.7.6</ecNumber>
    </recommendedName>
    <alternativeName>
        <fullName evidence="9 11">RNA polymerase subunit alpha</fullName>
    </alternativeName>
    <alternativeName>
        <fullName evidence="8 11">Transcriptase subunit alpha</fullName>
    </alternativeName>
</protein>
<dbReference type="SUPFAM" id="SSF55257">
    <property type="entry name" value="RBP11-like subunits of RNA polymerase"/>
    <property type="match status" value="1"/>
</dbReference>
<dbReference type="CDD" id="cd06928">
    <property type="entry name" value="RNAP_alpha_NTD"/>
    <property type="match status" value="1"/>
</dbReference>
<evidence type="ECO:0000256" key="6">
    <source>
        <dbReference type="ARBA" id="ARBA00022695"/>
    </source>
</evidence>
<evidence type="ECO:0000313" key="13">
    <source>
        <dbReference type="EMBL" id="HGV97771.1"/>
    </source>
</evidence>
<dbReference type="GO" id="GO:0005737">
    <property type="term" value="C:cytoplasm"/>
    <property type="evidence" value="ECO:0007669"/>
    <property type="project" value="UniProtKB-ARBA"/>
</dbReference>
<dbReference type="SUPFAM" id="SSF47789">
    <property type="entry name" value="C-terminal domain of RNA polymerase alpha subunit"/>
    <property type="match status" value="1"/>
</dbReference>
<dbReference type="NCBIfam" id="TIGR02027">
    <property type="entry name" value="rpoA"/>
    <property type="match status" value="1"/>
</dbReference>
<dbReference type="InterPro" id="IPR011260">
    <property type="entry name" value="RNAP_asu_C"/>
</dbReference>
<dbReference type="InterPro" id="IPR011262">
    <property type="entry name" value="DNA-dir_RNA_pol_insert"/>
</dbReference>
<comment type="catalytic activity">
    <reaction evidence="10 11">
        <text>RNA(n) + a ribonucleoside 5'-triphosphate = RNA(n+1) + diphosphate</text>
        <dbReference type="Rhea" id="RHEA:21248"/>
        <dbReference type="Rhea" id="RHEA-COMP:14527"/>
        <dbReference type="Rhea" id="RHEA-COMP:17342"/>
        <dbReference type="ChEBI" id="CHEBI:33019"/>
        <dbReference type="ChEBI" id="CHEBI:61557"/>
        <dbReference type="ChEBI" id="CHEBI:140395"/>
        <dbReference type="EC" id="2.7.7.6"/>
    </reaction>
</comment>
<dbReference type="GO" id="GO:0000428">
    <property type="term" value="C:DNA-directed RNA polymerase complex"/>
    <property type="evidence" value="ECO:0007669"/>
    <property type="project" value="UniProtKB-KW"/>
</dbReference>
<keyword evidence="5 11" id="KW-0808">Transferase</keyword>
<dbReference type="Gene3D" id="3.30.1360.10">
    <property type="entry name" value="RNA polymerase, RBP11-like subunit"/>
    <property type="match status" value="1"/>
</dbReference>
<dbReference type="HAMAP" id="MF_00059">
    <property type="entry name" value="RNApol_bact_RpoA"/>
    <property type="match status" value="1"/>
</dbReference>
<dbReference type="EMBL" id="DTGZ01000102">
    <property type="protein sequence ID" value="HGV97771.1"/>
    <property type="molecule type" value="Genomic_DNA"/>
</dbReference>
<dbReference type="InterPro" id="IPR036603">
    <property type="entry name" value="RBP11-like"/>
</dbReference>
<feature type="region of interest" description="Alpha N-terminal domain (alpha-NTD)" evidence="11">
    <location>
        <begin position="1"/>
        <end position="245"/>
    </location>
</feature>
<dbReference type="InterPro" id="IPR011263">
    <property type="entry name" value="DNA-dir_RNA_pol_RpoA/D/Rpb3"/>
</dbReference>
<dbReference type="Gene3D" id="1.10.150.20">
    <property type="entry name" value="5' to 3' exonuclease, C-terminal subdomain"/>
    <property type="match status" value="1"/>
</dbReference>
<keyword evidence="4 11" id="KW-0240">DNA-directed RNA polymerase</keyword>